<dbReference type="AlphaFoldDB" id="A0A3R7VS25"/>
<dbReference type="Proteomes" id="UP000284763">
    <property type="component" value="Unassembled WGS sequence"/>
</dbReference>
<dbReference type="GO" id="GO:0004640">
    <property type="term" value="F:phosphoribosylanthranilate isomerase activity"/>
    <property type="evidence" value="ECO:0007669"/>
    <property type="project" value="UniProtKB-UniRule"/>
</dbReference>
<dbReference type="EMBL" id="QZAB01000450">
    <property type="protein sequence ID" value="RQD82452.1"/>
    <property type="molecule type" value="Genomic_DNA"/>
</dbReference>
<dbReference type="UniPathway" id="UPA00035">
    <property type="reaction ID" value="UER00042"/>
</dbReference>
<dbReference type="InterPro" id="IPR044643">
    <property type="entry name" value="TrpF_fam"/>
</dbReference>
<dbReference type="GO" id="GO:0000162">
    <property type="term" value="P:L-tryptophan biosynthetic process"/>
    <property type="evidence" value="ECO:0007669"/>
    <property type="project" value="UniProtKB-UniRule"/>
</dbReference>
<dbReference type="Pfam" id="PF00697">
    <property type="entry name" value="PRAI"/>
    <property type="match status" value="1"/>
</dbReference>
<evidence type="ECO:0000256" key="8">
    <source>
        <dbReference type="HAMAP-Rule" id="MF_00135"/>
    </source>
</evidence>
<evidence type="ECO:0000256" key="7">
    <source>
        <dbReference type="ARBA" id="ARBA00023235"/>
    </source>
</evidence>
<evidence type="ECO:0000313" key="10">
    <source>
        <dbReference type="EMBL" id="RQD82452.1"/>
    </source>
</evidence>
<accession>A0A3R7VS25</accession>
<feature type="domain" description="N-(5'phosphoribosyl) anthranilate isomerase (PRAI)" evidence="9">
    <location>
        <begin position="6"/>
        <end position="220"/>
    </location>
</feature>
<gene>
    <name evidence="8" type="primary">trpF</name>
    <name evidence="10" type="ORF">D5R95_07190</name>
</gene>
<dbReference type="PANTHER" id="PTHR42894">
    <property type="entry name" value="N-(5'-PHOSPHORIBOSYL)ANTHRANILATE ISOMERASE"/>
    <property type="match status" value="1"/>
</dbReference>
<dbReference type="InterPro" id="IPR011060">
    <property type="entry name" value="RibuloseP-bd_barrel"/>
</dbReference>
<proteinExistence type="inferred from homology"/>
<organism evidence="10 11">
    <name type="scientific">Methanosalsum natronophilum</name>
    <dbReference type="NCBI Taxonomy" id="768733"/>
    <lineage>
        <taxon>Archaea</taxon>
        <taxon>Methanobacteriati</taxon>
        <taxon>Methanobacteriota</taxon>
        <taxon>Stenosarchaea group</taxon>
        <taxon>Methanomicrobia</taxon>
        <taxon>Methanosarcinales</taxon>
        <taxon>Methanosarcinaceae</taxon>
        <taxon>Methanosalsum</taxon>
    </lineage>
</organism>
<keyword evidence="7 8" id="KW-0413">Isomerase</keyword>
<evidence type="ECO:0000256" key="4">
    <source>
        <dbReference type="ARBA" id="ARBA00022605"/>
    </source>
</evidence>
<dbReference type="InterPro" id="IPR013785">
    <property type="entry name" value="Aldolase_TIM"/>
</dbReference>
<comment type="similarity">
    <text evidence="3 8">Belongs to the TrpF family.</text>
</comment>
<dbReference type="Gene3D" id="3.20.20.70">
    <property type="entry name" value="Aldolase class I"/>
    <property type="match status" value="1"/>
</dbReference>
<evidence type="ECO:0000256" key="5">
    <source>
        <dbReference type="ARBA" id="ARBA00022822"/>
    </source>
</evidence>
<evidence type="ECO:0000256" key="2">
    <source>
        <dbReference type="ARBA" id="ARBA00004664"/>
    </source>
</evidence>
<dbReference type="HAMAP" id="MF_00135">
    <property type="entry name" value="PRAI"/>
    <property type="match status" value="1"/>
</dbReference>
<comment type="caution">
    <text evidence="10">The sequence shown here is derived from an EMBL/GenBank/DDBJ whole genome shotgun (WGS) entry which is preliminary data.</text>
</comment>
<dbReference type="SUPFAM" id="SSF51366">
    <property type="entry name" value="Ribulose-phoshate binding barrel"/>
    <property type="match status" value="1"/>
</dbReference>
<comment type="catalytic activity">
    <reaction evidence="1 8">
        <text>N-(5-phospho-beta-D-ribosyl)anthranilate = 1-(2-carboxyphenylamino)-1-deoxy-D-ribulose 5-phosphate</text>
        <dbReference type="Rhea" id="RHEA:21540"/>
        <dbReference type="ChEBI" id="CHEBI:18277"/>
        <dbReference type="ChEBI" id="CHEBI:58613"/>
        <dbReference type="EC" id="5.3.1.24"/>
    </reaction>
</comment>
<evidence type="ECO:0000256" key="3">
    <source>
        <dbReference type="ARBA" id="ARBA00007571"/>
    </source>
</evidence>
<keyword evidence="5 8" id="KW-0822">Tryptophan biosynthesis</keyword>
<keyword evidence="6 8" id="KW-0057">Aromatic amino acid biosynthesis</keyword>
<sequence>MIVPRVKICGLKSVADIEIATRYGADAVGFITNVPVHTPRNIDIKTASGLISKVPLFVKSVMVIMPVDAKEAVEMIRLAKPDIVQIHSEIGVDQMTKLRQMCSIPIIKSFSVPTDDILNPEEMGEQLIKSILEYENKDLIDAILLDSYSLQRAGGTGYVHRWDISRNIVLNSSLPIILAGGLNSSNVQDAITQVLPYGLDVSSSLESEGHKDETKVKQFMMKTRCLNDFI</sequence>
<evidence type="ECO:0000259" key="9">
    <source>
        <dbReference type="Pfam" id="PF00697"/>
    </source>
</evidence>
<dbReference type="PANTHER" id="PTHR42894:SF1">
    <property type="entry name" value="N-(5'-PHOSPHORIBOSYL)ANTHRANILATE ISOMERASE"/>
    <property type="match status" value="1"/>
</dbReference>
<protein>
    <recommendedName>
        <fullName evidence="8">N-(5'-phosphoribosyl)anthranilate isomerase</fullName>
        <shortName evidence="8">PRAI</shortName>
        <ecNumber evidence="8">5.3.1.24</ecNumber>
    </recommendedName>
</protein>
<reference evidence="10 11" key="1">
    <citation type="submission" date="2018-08" db="EMBL/GenBank/DDBJ databases">
        <title>The metabolism and importance of syntrophic acetate oxidation coupled to methane or sulfide production in haloalkaline environments.</title>
        <authorList>
            <person name="Timmers P.H.A."/>
            <person name="Vavourakis C.D."/>
            <person name="Sorokin D.Y."/>
            <person name="Sinninghe Damste J.S."/>
            <person name="Muyzer G."/>
            <person name="Stams A.J.M."/>
            <person name="Plugge C.M."/>
        </authorList>
    </citation>
    <scope>NUCLEOTIDE SEQUENCE [LARGE SCALE GENOMIC DNA]</scope>
    <source>
        <strain evidence="10">MSAO_Arc3</strain>
    </source>
</reference>
<evidence type="ECO:0000256" key="6">
    <source>
        <dbReference type="ARBA" id="ARBA00023141"/>
    </source>
</evidence>
<comment type="pathway">
    <text evidence="2 8">Amino-acid biosynthesis; L-tryptophan biosynthesis; L-tryptophan from chorismate: step 3/5.</text>
</comment>
<name>A0A3R7VS25_9EURY</name>
<dbReference type="InterPro" id="IPR001240">
    <property type="entry name" value="PRAI_dom"/>
</dbReference>
<evidence type="ECO:0000256" key="1">
    <source>
        <dbReference type="ARBA" id="ARBA00001164"/>
    </source>
</evidence>
<dbReference type="CDD" id="cd00405">
    <property type="entry name" value="PRAI"/>
    <property type="match status" value="1"/>
</dbReference>
<dbReference type="EC" id="5.3.1.24" evidence="8"/>
<keyword evidence="4 8" id="KW-0028">Amino-acid biosynthesis</keyword>
<evidence type="ECO:0000313" key="11">
    <source>
        <dbReference type="Proteomes" id="UP000284763"/>
    </source>
</evidence>